<dbReference type="SUPFAM" id="SSF46689">
    <property type="entry name" value="Homeodomain-like"/>
    <property type="match status" value="1"/>
</dbReference>
<gene>
    <name evidence="6" type="ORF">COO59_18910</name>
</gene>
<keyword evidence="1" id="KW-0805">Transcription regulation</keyword>
<keyword evidence="7" id="KW-1185">Reference proteome</keyword>
<dbReference type="PRINTS" id="PR00455">
    <property type="entry name" value="HTHTETR"/>
</dbReference>
<proteinExistence type="predicted"/>
<organism evidence="6 7">
    <name type="scientific">Mixta theicola</name>
    <dbReference type="NCBI Taxonomy" id="1458355"/>
    <lineage>
        <taxon>Bacteria</taxon>
        <taxon>Pseudomonadati</taxon>
        <taxon>Pseudomonadota</taxon>
        <taxon>Gammaproteobacteria</taxon>
        <taxon>Enterobacterales</taxon>
        <taxon>Erwiniaceae</taxon>
        <taxon>Mixta</taxon>
    </lineage>
</organism>
<keyword evidence="3" id="KW-0804">Transcription</keyword>
<dbReference type="Proteomes" id="UP000236345">
    <property type="component" value="Unassembled WGS sequence"/>
</dbReference>
<feature type="DNA-binding region" description="H-T-H motif" evidence="4">
    <location>
        <begin position="37"/>
        <end position="56"/>
    </location>
</feature>
<evidence type="ECO:0000313" key="6">
    <source>
        <dbReference type="EMBL" id="PNS10135.1"/>
    </source>
</evidence>
<sequence>MSVKKNGGDSDIAKRRKEQVLEAAVECFKLQGFHKTSMSQISAAAGMSSGHIYHYFGSKEGIVEAIVARDRSQIETYISNVKSSMKTKNAVEALVDATLADEQRFLDRGTAALKMEISAEVSRNASIAHLIQEYDKDVFQDFYNILGGASEDVISKCEIITSLLEGMAVRSVRNPAFGEALDRDMLRKVITFVLSET</sequence>
<dbReference type="InterPro" id="IPR001647">
    <property type="entry name" value="HTH_TetR"/>
</dbReference>
<reference evidence="7" key="1">
    <citation type="submission" date="2017-09" db="EMBL/GenBank/DDBJ databases">
        <authorList>
            <person name="Palmer M."/>
            <person name="Steenkamp E.T."/>
            <person name="Coetzee M.P."/>
            <person name="Avontuur J.R."/>
            <person name="Van Zyl E."/>
            <person name="Chan W.-Y."/>
            <person name="Blom J."/>
            <person name="Venter S.N."/>
        </authorList>
    </citation>
    <scope>NUCLEOTIDE SEQUENCE [LARGE SCALE GENOMIC DNA]</scope>
    <source>
        <strain evidence="7">QC88-366</strain>
    </source>
</reference>
<dbReference type="Gene3D" id="1.10.357.10">
    <property type="entry name" value="Tetracycline Repressor, domain 2"/>
    <property type="match status" value="1"/>
</dbReference>
<dbReference type="OrthoDB" id="5816932at2"/>
<evidence type="ECO:0000256" key="3">
    <source>
        <dbReference type="ARBA" id="ARBA00023163"/>
    </source>
</evidence>
<dbReference type="PANTHER" id="PTHR47506:SF1">
    <property type="entry name" value="HTH-TYPE TRANSCRIPTIONAL REGULATOR YJDC"/>
    <property type="match status" value="1"/>
</dbReference>
<dbReference type="AlphaFoldDB" id="A0A2K1Q506"/>
<evidence type="ECO:0000256" key="1">
    <source>
        <dbReference type="ARBA" id="ARBA00023015"/>
    </source>
</evidence>
<evidence type="ECO:0000259" key="5">
    <source>
        <dbReference type="PROSITE" id="PS50977"/>
    </source>
</evidence>
<evidence type="ECO:0000313" key="7">
    <source>
        <dbReference type="Proteomes" id="UP000236345"/>
    </source>
</evidence>
<comment type="caution">
    <text evidence="6">The sequence shown here is derived from an EMBL/GenBank/DDBJ whole genome shotgun (WGS) entry which is preliminary data.</text>
</comment>
<dbReference type="PANTHER" id="PTHR47506">
    <property type="entry name" value="TRANSCRIPTIONAL REGULATORY PROTEIN"/>
    <property type="match status" value="1"/>
</dbReference>
<evidence type="ECO:0000256" key="2">
    <source>
        <dbReference type="ARBA" id="ARBA00023125"/>
    </source>
</evidence>
<dbReference type="GO" id="GO:0003677">
    <property type="term" value="F:DNA binding"/>
    <property type="evidence" value="ECO:0007669"/>
    <property type="project" value="UniProtKB-UniRule"/>
</dbReference>
<dbReference type="InterPro" id="IPR009057">
    <property type="entry name" value="Homeodomain-like_sf"/>
</dbReference>
<dbReference type="Pfam" id="PF00440">
    <property type="entry name" value="TetR_N"/>
    <property type="match status" value="1"/>
</dbReference>
<evidence type="ECO:0000256" key="4">
    <source>
        <dbReference type="PROSITE-ProRule" id="PRU00335"/>
    </source>
</evidence>
<accession>A0A2K1Q506</accession>
<protein>
    <submittedName>
        <fullName evidence="6">TetR/AcrR family transcriptional regulator</fullName>
    </submittedName>
</protein>
<feature type="domain" description="HTH tetR-type" evidence="5">
    <location>
        <begin position="14"/>
        <end position="74"/>
    </location>
</feature>
<dbReference type="RefSeq" id="WP_004181878.1">
    <property type="nucleotide sequence ID" value="NZ_BSOF01000012.1"/>
</dbReference>
<dbReference type="EMBL" id="NWUO01000021">
    <property type="protein sequence ID" value="PNS10135.1"/>
    <property type="molecule type" value="Genomic_DNA"/>
</dbReference>
<dbReference type="PROSITE" id="PS50977">
    <property type="entry name" value="HTH_TETR_2"/>
    <property type="match status" value="1"/>
</dbReference>
<name>A0A2K1Q506_9GAMM</name>
<keyword evidence="2 4" id="KW-0238">DNA-binding</keyword>